<sequence length="111" mass="11761">MGRAARLSVVEVGGWSIVSASPSPSYDDLAAKVAELTALLERAFARIADLEARLKQSSSNSSKPPPSDELAKPAPKSLRGRSGRGPGRPKGQDGVTLERFADPDVVMRHLP</sequence>
<comment type="caution">
    <text evidence="3">The sequence shown here is derived from an EMBL/GenBank/DDBJ whole genome shotgun (WGS) entry which is preliminary data.</text>
</comment>
<reference evidence="3" key="1">
    <citation type="submission" date="2021-01" db="EMBL/GenBank/DDBJ databases">
        <title>Whole genome shotgun sequence of Actinoplanes ferrugineus NBRC 15555.</title>
        <authorList>
            <person name="Komaki H."/>
            <person name="Tamura T."/>
        </authorList>
    </citation>
    <scope>NUCLEOTIDE SEQUENCE</scope>
    <source>
        <strain evidence="3">NBRC 15555</strain>
    </source>
</reference>
<feature type="compositionally biased region" description="Basic and acidic residues" evidence="1">
    <location>
        <begin position="99"/>
        <end position="111"/>
    </location>
</feature>
<dbReference type="AlphaFoldDB" id="A0A919MF92"/>
<proteinExistence type="predicted"/>
<accession>A0A919MF92</accession>
<evidence type="ECO:0000313" key="3">
    <source>
        <dbReference type="EMBL" id="GIE13563.1"/>
    </source>
</evidence>
<organism evidence="3 4">
    <name type="scientific">Paractinoplanes ferrugineus</name>
    <dbReference type="NCBI Taxonomy" id="113564"/>
    <lineage>
        <taxon>Bacteria</taxon>
        <taxon>Bacillati</taxon>
        <taxon>Actinomycetota</taxon>
        <taxon>Actinomycetes</taxon>
        <taxon>Micromonosporales</taxon>
        <taxon>Micromonosporaceae</taxon>
        <taxon>Paractinoplanes</taxon>
    </lineage>
</organism>
<evidence type="ECO:0000259" key="2">
    <source>
        <dbReference type="Pfam" id="PF20042"/>
    </source>
</evidence>
<dbReference type="EMBL" id="BOMM01000049">
    <property type="protein sequence ID" value="GIE13563.1"/>
    <property type="molecule type" value="Genomic_DNA"/>
</dbReference>
<dbReference type="Pfam" id="PF20042">
    <property type="entry name" value="DUF6444"/>
    <property type="match status" value="1"/>
</dbReference>
<evidence type="ECO:0000313" key="4">
    <source>
        <dbReference type="Proteomes" id="UP000598174"/>
    </source>
</evidence>
<protein>
    <recommendedName>
        <fullName evidence="2">DUF6444 domain-containing protein</fullName>
    </recommendedName>
</protein>
<feature type="domain" description="DUF6444" evidence="2">
    <location>
        <begin position="27"/>
        <end position="95"/>
    </location>
</feature>
<evidence type="ECO:0000256" key="1">
    <source>
        <dbReference type="SAM" id="MobiDB-lite"/>
    </source>
</evidence>
<name>A0A919MF92_9ACTN</name>
<gene>
    <name evidence="3" type="ORF">Afe05nite_54030</name>
</gene>
<keyword evidence="4" id="KW-1185">Reference proteome</keyword>
<feature type="region of interest" description="Disordered" evidence="1">
    <location>
        <begin position="53"/>
        <end position="111"/>
    </location>
</feature>
<dbReference type="InterPro" id="IPR045618">
    <property type="entry name" value="DUF6444"/>
</dbReference>
<dbReference type="Proteomes" id="UP000598174">
    <property type="component" value="Unassembled WGS sequence"/>
</dbReference>